<dbReference type="OrthoDB" id="6867997at2"/>
<proteinExistence type="predicted"/>
<dbReference type="RefSeq" id="WP_066043479.1">
    <property type="nucleotide sequence ID" value="NZ_AP013042.1"/>
</dbReference>
<dbReference type="Pfam" id="PF00565">
    <property type="entry name" value="SNase"/>
    <property type="match status" value="1"/>
</dbReference>
<protein>
    <submittedName>
        <fullName evidence="2">Nuclease domain protein</fullName>
    </submittedName>
</protein>
<evidence type="ECO:0000313" key="2">
    <source>
        <dbReference type="EMBL" id="BAS67425.1"/>
    </source>
</evidence>
<dbReference type="PROSITE" id="PS50830">
    <property type="entry name" value="TNASE_3"/>
    <property type="match status" value="1"/>
</dbReference>
<dbReference type="Proteomes" id="UP000067399">
    <property type="component" value="Chromosome"/>
</dbReference>
<dbReference type="InterPro" id="IPR035437">
    <property type="entry name" value="SNase_OB-fold_sf"/>
</dbReference>
<name>A0A0P0UQF6_9GAMM</name>
<reference evidence="2 3" key="2">
    <citation type="journal article" date="2016" name="ISME J.">
        <title>Heterogeneous composition of key metabolic gene clusters in a vent mussel symbiont population.</title>
        <authorList>
            <person name="Ikuta T."/>
            <person name="Takaki Y."/>
            <person name="Nagai Y."/>
            <person name="Shimamura S."/>
            <person name="Tsuda M."/>
            <person name="Kawagucci S."/>
            <person name="Aoki Y."/>
            <person name="Inoue K."/>
            <person name="Teruya M."/>
            <person name="Satou K."/>
            <person name="Teruya K."/>
            <person name="Shimoji M."/>
            <person name="Tamotsu H."/>
            <person name="Hirano T."/>
            <person name="Maruyama T."/>
            <person name="Yoshida T."/>
        </authorList>
    </citation>
    <scope>NUCLEOTIDE SEQUENCE [LARGE SCALE GENOMIC DNA]</scope>
    <source>
        <strain evidence="2 3">Myojin Knoll</strain>
    </source>
</reference>
<dbReference type="Gene3D" id="2.40.50.90">
    <property type="match status" value="1"/>
</dbReference>
<gene>
    <name evidence="2" type="ORF">BSEPE_0412</name>
</gene>
<reference evidence="2 3" key="1">
    <citation type="journal article" date="2000" name="Mar. Ecol. Prog. Ser.">
        <title>Phylogenetic characterization of endosymbionts in three hydrothermal vent mussels: influence on host distributions.</title>
        <authorList>
            <person name="Fujiwara Y."/>
            <person name="Takai K."/>
            <person name="Uematsu K."/>
            <person name="Tsuchida S."/>
            <person name="Hunt J.C."/>
            <person name="Hashimoto J."/>
        </authorList>
    </citation>
    <scope>NUCLEOTIDE SEQUENCE [LARGE SCALE GENOMIC DNA]</scope>
    <source>
        <strain evidence="2 3">Myojin Knoll</strain>
    </source>
</reference>
<evidence type="ECO:0000259" key="1">
    <source>
        <dbReference type="PROSITE" id="PS50830"/>
    </source>
</evidence>
<dbReference type="SMART" id="SM00318">
    <property type="entry name" value="SNc"/>
    <property type="match status" value="1"/>
</dbReference>
<dbReference type="KEGG" id="ebh:BSEPE_0412"/>
<sequence length="161" mass="18398">MPLFILVFLFVGSAFASIKPFALNSEKSLYIVDGDSISLQMRIANIDTPETRQTCQPTKDKIIDCGRLSKDYMKTLLTKTPGKITITPIAIGHYKRVLVKIYKGDIDIAKTMVEEGMAFAFGDFYKQEEELAKSKKVGFWGFYQPPIMPRKYRKSNPYQHK</sequence>
<feature type="domain" description="TNase-like" evidence="1">
    <location>
        <begin position="31"/>
        <end position="142"/>
    </location>
</feature>
<keyword evidence="3" id="KW-1185">Reference proteome</keyword>
<dbReference type="SUPFAM" id="SSF50199">
    <property type="entry name" value="Staphylococcal nuclease"/>
    <property type="match status" value="1"/>
</dbReference>
<dbReference type="AlphaFoldDB" id="A0A0P0UQF6"/>
<evidence type="ECO:0000313" key="3">
    <source>
        <dbReference type="Proteomes" id="UP000067399"/>
    </source>
</evidence>
<organism evidence="2 3">
    <name type="scientific">endosymbiont of Bathymodiolus septemdierum str. Myojin knoll</name>
    <dbReference type="NCBI Taxonomy" id="1303921"/>
    <lineage>
        <taxon>Bacteria</taxon>
        <taxon>Pseudomonadati</taxon>
        <taxon>Pseudomonadota</taxon>
        <taxon>Gammaproteobacteria</taxon>
        <taxon>sulfur-oxidizing symbionts</taxon>
    </lineage>
</organism>
<dbReference type="EMBL" id="AP013042">
    <property type="protein sequence ID" value="BAS67425.1"/>
    <property type="molecule type" value="Genomic_DNA"/>
</dbReference>
<accession>A0A0P0UQF6</accession>
<dbReference type="InterPro" id="IPR016071">
    <property type="entry name" value="Staphylococal_nuclease_OB-fold"/>
</dbReference>
<dbReference type="STRING" id="1303921.BSEPE_0412"/>